<keyword evidence="5" id="KW-1185">Reference proteome</keyword>
<evidence type="ECO:0000256" key="2">
    <source>
        <dbReference type="SAM" id="MobiDB-lite"/>
    </source>
</evidence>
<reference evidence="4 5" key="1">
    <citation type="submission" date="2023-05" db="EMBL/GenBank/DDBJ databases">
        <title>Genomic insight into Chryseobacterium sp. wdc7 isolated forest soil (Gotjawal).</title>
        <authorList>
            <person name="Park S.-J."/>
        </authorList>
    </citation>
    <scope>NUCLEOTIDE SEQUENCE [LARGE SCALE GENOMIC DNA]</scope>
    <source>
        <strain evidence="5">wdc7</strain>
    </source>
</reference>
<evidence type="ECO:0000256" key="1">
    <source>
        <dbReference type="SAM" id="Coils"/>
    </source>
</evidence>
<keyword evidence="1" id="KW-0175">Coiled coil</keyword>
<keyword evidence="3" id="KW-0812">Transmembrane</keyword>
<keyword evidence="3" id="KW-1133">Transmembrane helix</keyword>
<evidence type="ECO:0000313" key="4">
    <source>
        <dbReference type="EMBL" id="WHF51029.1"/>
    </source>
</evidence>
<evidence type="ECO:0000313" key="5">
    <source>
        <dbReference type="Proteomes" id="UP001241656"/>
    </source>
</evidence>
<organism evidence="4 5">
    <name type="scientific">Chryseobacterium gotjawalense</name>
    <dbReference type="NCBI Taxonomy" id="3042315"/>
    <lineage>
        <taxon>Bacteria</taxon>
        <taxon>Pseudomonadati</taxon>
        <taxon>Bacteroidota</taxon>
        <taxon>Flavobacteriia</taxon>
        <taxon>Flavobacteriales</taxon>
        <taxon>Weeksellaceae</taxon>
        <taxon>Chryseobacterium group</taxon>
        <taxon>Chryseobacterium</taxon>
    </lineage>
</organism>
<proteinExistence type="predicted"/>
<gene>
    <name evidence="4" type="ORF">QGN23_11385</name>
</gene>
<sequence>MTDNLEDKNVDYSTIHPPENVPEEKTLPNNTEKSESTHPKETIEVHHHPKVEKKKVKEYLMEGLFIFIAVSLGFIADNIREHFSNKEIEKRNMELIADNLRGDIENIKKNIRYNEEKVKILDTLISYKGIKNVDSLYSQRFSYLVTKSIYNPTFFSNTAAIDQMKFSGSLRLVKNKEILSGIYKYEGMNEHIATIREGINDDDDRLVENASTFLDMQNLAKSRGIHFLETNQIISNKQLLNNQQNIFKFFNQAIMRKSILEIIWLPQMRKQQKNAEELVKLLEQEYDINQK</sequence>
<name>A0ABY8RC09_9FLAO</name>
<dbReference type="EMBL" id="CP124855">
    <property type="protein sequence ID" value="WHF51029.1"/>
    <property type="molecule type" value="Genomic_DNA"/>
</dbReference>
<protein>
    <submittedName>
        <fullName evidence="4">Uncharacterized protein</fullName>
    </submittedName>
</protein>
<feature type="transmembrane region" description="Helical" evidence="3">
    <location>
        <begin position="59"/>
        <end position="76"/>
    </location>
</feature>
<dbReference type="RefSeq" id="WP_282904422.1">
    <property type="nucleotide sequence ID" value="NZ_CP124855.1"/>
</dbReference>
<feature type="compositionally biased region" description="Basic and acidic residues" evidence="2">
    <location>
        <begin position="1"/>
        <end position="10"/>
    </location>
</feature>
<keyword evidence="3" id="KW-0472">Membrane</keyword>
<evidence type="ECO:0000256" key="3">
    <source>
        <dbReference type="SAM" id="Phobius"/>
    </source>
</evidence>
<accession>A0ABY8RC09</accession>
<feature type="coiled-coil region" evidence="1">
    <location>
        <begin position="90"/>
        <end position="117"/>
    </location>
</feature>
<feature type="compositionally biased region" description="Basic and acidic residues" evidence="2">
    <location>
        <begin position="22"/>
        <end position="42"/>
    </location>
</feature>
<dbReference type="Proteomes" id="UP001241656">
    <property type="component" value="Chromosome"/>
</dbReference>
<feature type="region of interest" description="Disordered" evidence="2">
    <location>
        <begin position="1"/>
        <end position="42"/>
    </location>
</feature>